<keyword evidence="3" id="KW-1185">Reference proteome</keyword>
<dbReference type="Proteomes" id="UP000294933">
    <property type="component" value="Unassembled WGS sequence"/>
</dbReference>
<reference evidence="2 3" key="1">
    <citation type="submission" date="2018-06" db="EMBL/GenBank/DDBJ databases">
        <title>A transcriptomic atlas of mushroom development highlights an independent origin of complex multicellularity.</title>
        <authorList>
            <consortium name="DOE Joint Genome Institute"/>
            <person name="Krizsan K."/>
            <person name="Almasi E."/>
            <person name="Merenyi Z."/>
            <person name="Sahu N."/>
            <person name="Viragh M."/>
            <person name="Koszo T."/>
            <person name="Mondo S."/>
            <person name="Kiss B."/>
            <person name="Balint B."/>
            <person name="Kues U."/>
            <person name="Barry K."/>
            <person name="Hegedus J.C."/>
            <person name="Henrissat B."/>
            <person name="Johnson J."/>
            <person name="Lipzen A."/>
            <person name="Ohm R."/>
            <person name="Nagy I."/>
            <person name="Pangilinan J."/>
            <person name="Yan J."/>
            <person name="Xiong Y."/>
            <person name="Grigoriev I.V."/>
            <person name="Hibbett D.S."/>
            <person name="Nagy L.G."/>
        </authorList>
    </citation>
    <scope>NUCLEOTIDE SEQUENCE [LARGE SCALE GENOMIC DNA]</scope>
    <source>
        <strain evidence="2 3">SZMC22713</strain>
    </source>
</reference>
<gene>
    <name evidence="2" type="ORF">BD410DRAFT_807517</name>
</gene>
<feature type="region of interest" description="Disordered" evidence="1">
    <location>
        <begin position="315"/>
        <end position="369"/>
    </location>
</feature>
<protein>
    <submittedName>
        <fullName evidence="2">Uncharacterized protein</fullName>
    </submittedName>
</protein>
<dbReference type="EMBL" id="ML170226">
    <property type="protein sequence ID" value="TDL17182.1"/>
    <property type="molecule type" value="Genomic_DNA"/>
</dbReference>
<dbReference type="AlphaFoldDB" id="A0A4Y7PQP0"/>
<evidence type="ECO:0000313" key="2">
    <source>
        <dbReference type="EMBL" id="TDL17182.1"/>
    </source>
</evidence>
<feature type="compositionally biased region" description="Basic and acidic residues" evidence="1">
    <location>
        <begin position="315"/>
        <end position="328"/>
    </location>
</feature>
<sequence>MKRKRENNIESNSSRVFDGATNDSFYAAGDVNNQLEIPVFDGRGLVRVVGTVLIEPTPQLRRCDFSWKNAPHNRARALLGGPGVAMRSGRTELKWNIAVTEIMEESADWKGAIETDCPSTWWDGTHSIHVRPTAISGENKAGNRNTCASRNAHQNFVVGVMMDCDRTDDGQVDWMVHEKDAGVAMAEPQLARRTDAGTNEKLRKPMASQFSYVHTYFLPDNSMCRSHNDQLNVDDHMSRMGCVRSAWDAAWLSFLTAPTERFRSDSREWEEDLVKEAIYEDLAGITPRTTAALRHVQLSGQKLASELGDELIRSGRYDSDKTTGDLHASKPTHHMSLEEDTSGMGKLSSRKAAPKRELDQCHGSRWWSG</sequence>
<accession>A0A4Y7PQP0</accession>
<dbReference type="VEuPathDB" id="FungiDB:BD410DRAFT_807517"/>
<evidence type="ECO:0000313" key="3">
    <source>
        <dbReference type="Proteomes" id="UP000294933"/>
    </source>
</evidence>
<evidence type="ECO:0000256" key="1">
    <source>
        <dbReference type="SAM" id="MobiDB-lite"/>
    </source>
</evidence>
<organism evidence="2 3">
    <name type="scientific">Rickenella mellea</name>
    <dbReference type="NCBI Taxonomy" id="50990"/>
    <lineage>
        <taxon>Eukaryota</taxon>
        <taxon>Fungi</taxon>
        <taxon>Dikarya</taxon>
        <taxon>Basidiomycota</taxon>
        <taxon>Agaricomycotina</taxon>
        <taxon>Agaricomycetes</taxon>
        <taxon>Hymenochaetales</taxon>
        <taxon>Rickenellaceae</taxon>
        <taxon>Rickenella</taxon>
    </lineage>
</organism>
<name>A0A4Y7PQP0_9AGAM</name>
<proteinExistence type="predicted"/>